<keyword evidence="1" id="KW-1015">Disulfide bond</keyword>
<evidence type="ECO:0000256" key="2">
    <source>
        <dbReference type="PROSITE-ProRule" id="PRU00059"/>
    </source>
</evidence>
<name>A0A1A8QH03_9TELE</name>
<proteinExistence type="predicted"/>
<evidence type="ECO:0000256" key="1">
    <source>
        <dbReference type="ARBA" id="ARBA00023157"/>
    </source>
</evidence>
<protein>
    <submittedName>
        <fullName evidence="4">Cubilin (Intrinsic factor-cobalamin receptor)</fullName>
    </submittedName>
</protein>
<dbReference type="CDD" id="cd00041">
    <property type="entry name" value="CUB"/>
    <property type="match status" value="1"/>
</dbReference>
<gene>
    <name evidence="4" type="primary">CUBN</name>
</gene>
<organism evidence="4">
    <name type="scientific">Nothobranchius rachovii</name>
    <name type="common">bluefin notho</name>
    <dbReference type="NCBI Taxonomy" id="451742"/>
    <lineage>
        <taxon>Eukaryota</taxon>
        <taxon>Metazoa</taxon>
        <taxon>Chordata</taxon>
        <taxon>Craniata</taxon>
        <taxon>Vertebrata</taxon>
        <taxon>Euteleostomi</taxon>
        <taxon>Actinopterygii</taxon>
        <taxon>Neopterygii</taxon>
        <taxon>Teleostei</taxon>
        <taxon>Neoteleostei</taxon>
        <taxon>Acanthomorphata</taxon>
        <taxon>Ovalentaria</taxon>
        <taxon>Atherinomorphae</taxon>
        <taxon>Cyprinodontiformes</taxon>
        <taxon>Nothobranchiidae</taxon>
        <taxon>Nothobranchius</taxon>
    </lineage>
</organism>
<dbReference type="PANTHER" id="PTHR46908:SF8">
    <property type="entry name" value="C-TYPE LECTIN DOMAIN-CONTAINING PROTEIN"/>
    <property type="match status" value="1"/>
</dbReference>
<dbReference type="Pfam" id="PF00431">
    <property type="entry name" value="CUB"/>
    <property type="match status" value="1"/>
</dbReference>
<dbReference type="PANTHER" id="PTHR46908">
    <property type="entry name" value="CUBILIN-LIKE PROTEIN"/>
    <property type="match status" value="1"/>
</dbReference>
<dbReference type="Gene3D" id="2.60.120.290">
    <property type="entry name" value="Spermadhesin, CUB domain"/>
    <property type="match status" value="1"/>
</dbReference>
<sequence>SVSFSTRCGANFTASSGRVVSPNFPADYPNQSNCNYTIDAGEQTVIILTFQVFQVEGNRNMNRDHFSWPDYWL</sequence>
<reference evidence="4" key="2">
    <citation type="submission" date="2016-06" db="EMBL/GenBank/DDBJ databases">
        <title>The genome of a short-lived fish provides insights into sex chromosome evolution and the genetic control of aging.</title>
        <authorList>
            <person name="Reichwald K."/>
            <person name="Felder M."/>
            <person name="Petzold A."/>
            <person name="Koch P."/>
            <person name="Groth M."/>
            <person name="Platzer M."/>
        </authorList>
    </citation>
    <scope>NUCLEOTIDE SEQUENCE</scope>
    <source>
        <tissue evidence="4">Brain</tissue>
    </source>
</reference>
<dbReference type="EMBL" id="HAEH01011612">
    <property type="protein sequence ID" value="SBR92682.1"/>
    <property type="molecule type" value="Transcribed_RNA"/>
</dbReference>
<accession>A0A1A8QH03</accession>
<dbReference type="InterPro" id="IPR035914">
    <property type="entry name" value="Sperma_CUB_dom_sf"/>
</dbReference>
<feature type="domain" description="CUB" evidence="3">
    <location>
        <begin position="8"/>
        <end position="73"/>
    </location>
</feature>
<dbReference type="InterPro" id="IPR052129">
    <property type="entry name" value="Spermadhesin-Link_domain"/>
</dbReference>
<comment type="caution">
    <text evidence="2">Lacks conserved residue(s) required for the propagation of feature annotation.</text>
</comment>
<dbReference type="PROSITE" id="PS01180">
    <property type="entry name" value="CUB"/>
    <property type="match status" value="1"/>
</dbReference>
<keyword evidence="4" id="KW-0675">Receptor</keyword>
<evidence type="ECO:0000313" key="4">
    <source>
        <dbReference type="EMBL" id="SBR92682.1"/>
    </source>
</evidence>
<reference evidence="4" key="1">
    <citation type="submission" date="2016-05" db="EMBL/GenBank/DDBJ databases">
        <authorList>
            <person name="Lavstsen T."/>
            <person name="Jespersen J.S."/>
        </authorList>
    </citation>
    <scope>NUCLEOTIDE SEQUENCE</scope>
    <source>
        <tissue evidence="4">Brain</tissue>
    </source>
</reference>
<feature type="non-terminal residue" evidence="4">
    <location>
        <position position="1"/>
    </location>
</feature>
<feature type="non-terminal residue" evidence="4">
    <location>
        <position position="73"/>
    </location>
</feature>
<evidence type="ECO:0000259" key="3">
    <source>
        <dbReference type="PROSITE" id="PS01180"/>
    </source>
</evidence>
<dbReference type="AlphaFoldDB" id="A0A1A8QH03"/>
<dbReference type="InterPro" id="IPR000859">
    <property type="entry name" value="CUB_dom"/>
</dbReference>
<dbReference type="SUPFAM" id="SSF49854">
    <property type="entry name" value="Spermadhesin, CUB domain"/>
    <property type="match status" value="1"/>
</dbReference>